<feature type="region of interest" description="Disordered" evidence="1">
    <location>
        <begin position="1"/>
        <end position="39"/>
    </location>
</feature>
<evidence type="ECO:0000313" key="2">
    <source>
        <dbReference type="EMBL" id="MCE3051495.1"/>
    </source>
</evidence>
<comment type="caution">
    <text evidence="2">The sequence shown here is derived from an EMBL/GenBank/DDBJ whole genome shotgun (WGS) entry which is preliminary data.</text>
</comment>
<dbReference type="Proteomes" id="UP000823775">
    <property type="component" value="Unassembled WGS sequence"/>
</dbReference>
<organism evidence="2 3">
    <name type="scientific">Datura stramonium</name>
    <name type="common">Jimsonweed</name>
    <name type="synonym">Common thornapple</name>
    <dbReference type="NCBI Taxonomy" id="4076"/>
    <lineage>
        <taxon>Eukaryota</taxon>
        <taxon>Viridiplantae</taxon>
        <taxon>Streptophyta</taxon>
        <taxon>Embryophyta</taxon>
        <taxon>Tracheophyta</taxon>
        <taxon>Spermatophyta</taxon>
        <taxon>Magnoliopsida</taxon>
        <taxon>eudicotyledons</taxon>
        <taxon>Gunneridae</taxon>
        <taxon>Pentapetalae</taxon>
        <taxon>asterids</taxon>
        <taxon>lamiids</taxon>
        <taxon>Solanales</taxon>
        <taxon>Solanaceae</taxon>
        <taxon>Solanoideae</taxon>
        <taxon>Datureae</taxon>
        <taxon>Datura</taxon>
    </lineage>
</organism>
<name>A0ABS8WKZ2_DATST</name>
<evidence type="ECO:0000256" key="1">
    <source>
        <dbReference type="SAM" id="MobiDB-lite"/>
    </source>
</evidence>
<evidence type="ECO:0000313" key="3">
    <source>
        <dbReference type="Proteomes" id="UP000823775"/>
    </source>
</evidence>
<gene>
    <name evidence="2" type="ORF">HAX54_049978</name>
</gene>
<proteinExistence type="predicted"/>
<keyword evidence="3" id="KW-1185">Reference proteome</keyword>
<reference evidence="2 3" key="1">
    <citation type="journal article" date="2021" name="BMC Genomics">
        <title>Datura genome reveals duplications of psychoactive alkaloid biosynthetic genes and high mutation rate following tissue culture.</title>
        <authorList>
            <person name="Rajewski A."/>
            <person name="Carter-House D."/>
            <person name="Stajich J."/>
            <person name="Litt A."/>
        </authorList>
    </citation>
    <scope>NUCLEOTIDE SEQUENCE [LARGE SCALE GENOMIC DNA]</scope>
    <source>
        <strain evidence="2">AR-01</strain>
    </source>
</reference>
<protein>
    <submittedName>
        <fullName evidence="2">Uncharacterized protein</fullName>
    </submittedName>
</protein>
<accession>A0ABS8WKZ2</accession>
<sequence length="117" mass="13089">MGPKSSKGKDVALSSRGNKRSRVGESSQAQEDAAIVPPPARGFGLYWITEQEGKNWFKDYKESKYVHEMKLERDSLAVEFPLSCKGWKFLDQTLFSMTLENVFSSDTGVRVVPLGTP</sequence>
<dbReference type="EMBL" id="JACEIK010008649">
    <property type="protein sequence ID" value="MCE3051495.1"/>
    <property type="molecule type" value="Genomic_DNA"/>
</dbReference>